<evidence type="ECO:0000259" key="1">
    <source>
        <dbReference type="Pfam" id="PF00557"/>
    </source>
</evidence>
<dbReference type="Pfam" id="PF00557">
    <property type="entry name" value="Peptidase_M24"/>
    <property type="match status" value="1"/>
</dbReference>
<dbReference type="InterPro" id="IPR050659">
    <property type="entry name" value="Peptidase_M24B"/>
</dbReference>
<keyword evidence="3" id="KW-0031">Aminopeptidase</keyword>
<dbReference type="Gene3D" id="3.40.350.10">
    <property type="entry name" value="Creatinase/prolidase N-terminal domain"/>
    <property type="match status" value="1"/>
</dbReference>
<dbReference type="CDD" id="cd01066">
    <property type="entry name" value="APP_MetAP"/>
    <property type="match status" value="1"/>
</dbReference>
<feature type="domain" description="Peptidase M24" evidence="1">
    <location>
        <begin position="160"/>
        <end position="368"/>
    </location>
</feature>
<dbReference type="Proteomes" id="UP000077875">
    <property type="component" value="Chromosome"/>
</dbReference>
<gene>
    <name evidence="3" type="ORF">A5892_16470</name>
</gene>
<dbReference type="EMBL" id="CP015243">
    <property type="protein sequence ID" value="ANF58863.1"/>
    <property type="molecule type" value="Genomic_DNA"/>
</dbReference>
<proteinExistence type="predicted"/>
<dbReference type="SUPFAM" id="SSF55920">
    <property type="entry name" value="Creatinase/aminopeptidase"/>
    <property type="match status" value="1"/>
</dbReference>
<sequence>MNERPIQAREATFAAEVYAQRQRAAREGMQARGIDVLIVTGPENLCYLTGQQTPGYYTFQALVLPLEGEPSFIVRRLEAMNCRANTYLERLIEYDDGIDPLELLSAEAAAKGGRVAIDKRSWFMPIVTFEALVARLGDLSDGAGIVEALRAVKSAEEIARIERAAGYVDAGMRAGLAAIREGADENALVAAMMQAAIAAGSEYLGMEPLVSSGERSGVPHGTWRRRRLARHDPVFLELAACHDRYHAVMMRSAWLGEPPALAQRMMTSCQEALAAALEALKPGNTCADVHRAAQRVIDRDGFTDNYRKRTGYSVGLAFAPDWGEWQVASLFDGIDRPLEPGMVFHIPPALRDYGRFTVGVSETAVVTEHGHRVLGKLPRDLQVVD</sequence>
<dbReference type="InterPro" id="IPR000994">
    <property type="entry name" value="Pept_M24"/>
</dbReference>
<dbReference type="Pfam" id="PF01321">
    <property type="entry name" value="Creatinase_N"/>
    <property type="match status" value="1"/>
</dbReference>
<dbReference type="RefSeq" id="WP_064123718.1">
    <property type="nucleotide sequence ID" value="NZ_CP015243.1"/>
</dbReference>
<accession>A0A172YI49</accession>
<evidence type="ECO:0000259" key="2">
    <source>
        <dbReference type="Pfam" id="PF01321"/>
    </source>
</evidence>
<name>A0A172YI49_9GAMM</name>
<dbReference type="PANTHER" id="PTHR46112">
    <property type="entry name" value="AMINOPEPTIDASE"/>
    <property type="match status" value="1"/>
</dbReference>
<keyword evidence="3" id="KW-0378">Hydrolase</keyword>
<organism evidence="3 4">
    <name type="scientific">Halotalea alkalilenta</name>
    <dbReference type="NCBI Taxonomy" id="376489"/>
    <lineage>
        <taxon>Bacteria</taxon>
        <taxon>Pseudomonadati</taxon>
        <taxon>Pseudomonadota</taxon>
        <taxon>Gammaproteobacteria</taxon>
        <taxon>Oceanospirillales</taxon>
        <taxon>Halomonadaceae</taxon>
        <taxon>Halotalea</taxon>
    </lineage>
</organism>
<dbReference type="KEGG" id="haa:A5892_16470"/>
<dbReference type="GO" id="GO:0004177">
    <property type="term" value="F:aminopeptidase activity"/>
    <property type="evidence" value="ECO:0007669"/>
    <property type="project" value="UniProtKB-KW"/>
</dbReference>
<dbReference type="SUPFAM" id="SSF53092">
    <property type="entry name" value="Creatinase/prolidase N-terminal domain"/>
    <property type="match status" value="1"/>
</dbReference>
<keyword evidence="3" id="KW-0645">Protease</keyword>
<evidence type="ECO:0000313" key="4">
    <source>
        <dbReference type="Proteomes" id="UP000077875"/>
    </source>
</evidence>
<dbReference type="STRING" id="376489.A5892_16470"/>
<dbReference type="InterPro" id="IPR029149">
    <property type="entry name" value="Creatin/AminoP/Spt16_N"/>
</dbReference>
<dbReference type="PANTHER" id="PTHR46112:SF3">
    <property type="entry name" value="AMINOPEPTIDASE YPDF"/>
    <property type="match status" value="1"/>
</dbReference>
<dbReference type="AlphaFoldDB" id="A0A172YI49"/>
<keyword evidence="4" id="KW-1185">Reference proteome</keyword>
<dbReference type="InterPro" id="IPR000587">
    <property type="entry name" value="Creatinase_N"/>
</dbReference>
<reference evidence="3 4" key="1">
    <citation type="submission" date="2016-04" db="EMBL/GenBank/DDBJ databases">
        <title>Complete Genome Sequence of Halotalea alkalilenta IHB B 13600.</title>
        <authorList>
            <person name="Swarnkar M.K."/>
            <person name="Sharma A."/>
            <person name="Kaushal K."/>
            <person name="Soni R."/>
            <person name="Rana S."/>
            <person name="Singh A.K."/>
            <person name="Gulati A."/>
        </authorList>
    </citation>
    <scope>NUCLEOTIDE SEQUENCE [LARGE SCALE GENOMIC DNA]</scope>
    <source>
        <strain evidence="3 4">IHB B 13600</strain>
    </source>
</reference>
<feature type="domain" description="Creatinase N-terminal" evidence="2">
    <location>
        <begin position="21"/>
        <end position="152"/>
    </location>
</feature>
<protein>
    <submittedName>
        <fullName evidence="3">Xaa-Pro aminopeptidase</fullName>
    </submittedName>
</protein>
<dbReference type="InterPro" id="IPR036005">
    <property type="entry name" value="Creatinase/aminopeptidase-like"/>
</dbReference>
<dbReference type="Gene3D" id="3.90.230.10">
    <property type="entry name" value="Creatinase/methionine aminopeptidase superfamily"/>
    <property type="match status" value="1"/>
</dbReference>
<evidence type="ECO:0000313" key="3">
    <source>
        <dbReference type="EMBL" id="ANF58863.1"/>
    </source>
</evidence>